<evidence type="ECO:0000256" key="8">
    <source>
        <dbReference type="ARBA" id="ARBA00023242"/>
    </source>
</evidence>
<dbReference type="Pfam" id="PF13909">
    <property type="entry name" value="zf-H2C2_5"/>
    <property type="match status" value="1"/>
</dbReference>
<dbReference type="SMART" id="SM00355">
    <property type="entry name" value="ZnF_C2H2"/>
    <property type="match status" value="4"/>
</dbReference>
<comment type="caution">
    <text evidence="12">The sequence shown here is derived from an EMBL/GenBank/DDBJ whole genome shotgun (WGS) entry which is preliminary data.</text>
</comment>
<comment type="subcellular location">
    <subcellularLocation>
        <location evidence="1">Nucleus</location>
    </subcellularLocation>
</comment>
<dbReference type="InterPro" id="IPR036236">
    <property type="entry name" value="Znf_C2H2_sf"/>
</dbReference>
<keyword evidence="2" id="KW-0479">Metal-binding</keyword>
<organism evidence="12 13">
    <name type="scientific">Pomacea canaliculata</name>
    <name type="common">Golden apple snail</name>
    <dbReference type="NCBI Taxonomy" id="400727"/>
    <lineage>
        <taxon>Eukaryota</taxon>
        <taxon>Metazoa</taxon>
        <taxon>Spiralia</taxon>
        <taxon>Lophotrochozoa</taxon>
        <taxon>Mollusca</taxon>
        <taxon>Gastropoda</taxon>
        <taxon>Caenogastropoda</taxon>
        <taxon>Architaenioglossa</taxon>
        <taxon>Ampullarioidea</taxon>
        <taxon>Ampullariidae</taxon>
        <taxon>Pomacea</taxon>
    </lineage>
</organism>
<feature type="region of interest" description="Disordered" evidence="10">
    <location>
        <begin position="400"/>
        <end position="443"/>
    </location>
</feature>
<dbReference type="SUPFAM" id="SSF57667">
    <property type="entry name" value="beta-beta-alpha zinc fingers"/>
    <property type="match status" value="2"/>
</dbReference>
<feature type="compositionally biased region" description="Low complexity" evidence="10">
    <location>
        <begin position="205"/>
        <end position="214"/>
    </location>
</feature>
<feature type="compositionally biased region" description="Basic and acidic residues" evidence="10">
    <location>
        <begin position="412"/>
        <end position="421"/>
    </location>
</feature>
<feature type="domain" description="C2H2-type" evidence="11">
    <location>
        <begin position="338"/>
        <end position="365"/>
    </location>
</feature>
<keyword evidence="13" id="KW-1185">Reference proteome</keyword>
<protein>
    <recommendedName>
        <fullName evidence="11">C2H2-type domain-containing protein</fullName>
    </recommendedName>
</protein>
<dbReference type="FunFam" id="3.30.160.60:FF:000446">
    <property type="entry name" value="Zinc finger protein"/>
    <property type="match status" value="1"/>
</dbReference>
<evidence type="ECO:0000313" key="13">
    <source>
        <dbReference type="Proteomes" id="UP000245119"/>
    </source>
</evidence>
<dbReference type="InterPro" id="IPR050636">
    <property type="entry name" value="C2H2-ZF_domain-containing"/>
</dbReference>
<dbReference type="InterPro" id="IPR013087">
    <property type="entry name" value="Znf_C2H2_type"/>
</dbReference>
<evidence type="ECO:0000256" key="3">
    <source>
        <dbReference type="ARBA" id="ARBA00022737"/>
    </source>
</evidence>
<evidence type="ECO:0000256" key="7">
    <source>
        <dbReference type="ARBA" id="ARBA00023163"/>
    </source>
</evidence>
<dbReference type="PANTHER" id="PTHR47772:SF13">
    <property type="entry name" value="GASTRULA ZINC FINGER PROTEIN XLCGF49.1-LIKE-RELATED"/>
    <property type="match status" value="1"/>
</dbReference>
<keyword evidence="3" id="KW-0677">Repeat</keyword>
<feature type="region of interest" description="Disordered" evidence="10">
    <location>
        <begin position="172"/>
        <end position="254"/>
    </location>
</feature>
<reference evidence="12 13" key="1">
    <citation type="submission" date="2018-04" db="EMBL/GenBank/DDBJ databases">
        <title>The genome of golden apple snail Pomacea canaliculata provides insight into stress tolerance and invasive adaptation.</title>
        <authorList>
            <person name="Liu C."/>
            <person name="Liu B."/>
            <person name="Ren Y."/>
            <person name="Zhang Y."/>
            <person name="Wang H."/>
            <person name="Li S."/>
            <person name="Jiang F."/>
            <person name="Yin L."/>
            <person name="Zhang G."/>
            <person name="Qian W."/>
            <person name="Fan W."/>
        </authorList>
    </citation>
    <scope>NUCLEOTIDE SEQUENCE [LARGE SCALE GENOMIC DNA]</scope>
    <source>
        <strain evidence="12">SZHN2017</strain>
        <tissue evidence="12">Muscle</tissue>
    </source>
</reference>
<sequence length="443" mass="49361">MNFDVGCRPVPIYSRRPLQLDLSPRTLQPPPPPPAPPQQGLFVLPGARAVKGGDVSGSQCNQQLMVSQVLMTSHQELLAKALGVHPAASGKACELSAHKQGASLANPLRSPDPRGLVLYHTLLRQHPAYQHLLQSFLAPALPPMFCHPASSLCERPLAFCTSLLAGNTNMEAQKTHAHQQQQELRHHHQQHQQQHQMKGEKHSPVRSSPVSFVSKTQPACQAPFSPPTPTTSPTKDSSTTDKVPHRPAPPKRAGSVLTAEDLVSSITAVPDPYQQYGYGRKIFPCPQCRYTTDRRNNLKRHMLTMHQVSGKLLECCGVLFQTKASLREHALIFHYHGYTCFYCGRRFCRKALLKRHLSVHNGQKEFLCSVCDYATSHKSNLERHRRVHVRQDDDVTCMDQSPPACGEDLTGEEGKGHRSEDEISVCSHDDEEEDEEEINVHSD</sequence>
<evidence type="ECO:0000256" key="6">
    <source>
        <dbReference type="ARBA" id="ARBA00023015"/>
    </source>
</evidence>
<dbReference type="Proteomes" id="UP000245119">
    <property type="component" value="Linkage Group LG14"/>
</dbReference>
<keyword evidence="6" id="KW-0805">Transcription regulation</keyword>
<accession>A0A2T7NBG8</accession>
<dbReference type="PANTHER" id="PTHR47772">
    <property type="entry name" value="ZINC FINGER PROTEIN 200"/>
    <property type="match status" value="1"/>
</dbReference>
<feature type="region of interest" description="Disordered" evidence="10">
    <location>
        <begin position="19"/>
        <end position="38"/>
    </location>
</feature>
<dbReference type="Pfam" id="PF00096">
    <property type="entry name" value="zf-C2H2"/>
    <property type="match status" value="2"/>
</dbReference>
<evidence type="ECO:0000256" key="10">
    <source>
        <dbReference type="SAM" id="MobiDB-lite"/>
    </source>
</evidence>
<dbReference type="OrthoDB" id="3561125at2759"/>
<feature type="domain" description="C2H2-type" evidence="11">
    <location>
        <begin position="366"/>
        <end position="393"/>
    </location>
</feature>
<dbReference type="EMBL" id="PZQS01000014">
    <property type="protein sequence ID" value="PVD18492.1"/>
    <property type="molecule type" value="Genomic_DNA"/>
</dbReference>
<keyword evidence="4 9" id="KW-0863">Zinc-finger</keyword>
<keyword evidence="5" id="KW-0862">Zinc</keyword>
<gene>
    <name evidence="12" type="ORF">C0Q70_21041</name>
</gene>
<feature type="compositionally biased region" description="Pro residues" evidence="10">
    <location>
        <begin position="27"/>
        <end position="37"/>
    </location>
</feature>
<keyword evidence="7" id="KW-0804">Transcription</keyword>
<dbReference type="Gene3D" id="3.30.160.60">
    <property type="entry name" value="Classic Zinc Finger"/>
    <property type="match status" value="3"/>
</dbReference>
<dbReference type="AlphaFoldDB" id="A0A2T7NBG8"/>
<evidence type="ECO:0000256" key="1">
    <source>
        <dbReference type="ARBA" id="ARBA00004123"/>
    </source>
</evidence>
<evidence type="ECO:0000256" key="9">
    <source>
        <dbReference type="PROSITE-ProRule" id="PRU00042"/>
    </source>
</evidence>
<evidence type="ECO:0000256" key="2">
    <source>
        <dbReference type="ARBA" id="ARBA00022723"/>
    </source>
</evidence>
<proteinExistence type="predicted"/>
<name>A0A2T7NBG8_POMCA</name>
<dbReference type="GO" id="GO:0005634">
    <property type="term" value="C:nucleus"/>
    <property type="evidence" value="ECO:0007669"/>
    <property type="project" value="UniProtKB-SubCell"/>
</dbReference>
<keyword evidence="8" id="KW-0539">Nucleus</keyword>
<evidence type="ECO:0000256" key="5">
    <source>
        <dbReference type="ARBA" id="ARBA00022833"/>
    </source>
</evidence>
<feature type="domain" description="C2H2-type" evidence="11">
    <location>
        <begin position="283"/>
        <end position="306"/>
    </location>
</feature>
<evidence type="ECO:0000256" key="4">
    <source>
        <dbReference type="ARBA" id="ARBA00022771"/>
    </source>
</evidence>
<evidence type="ECO:0000259" key="11">
    <source>
        <dbReference type="PROSITE" id="PS50157"/>
    </source>
</evidence>
<evidence type="ECO:0000313" key="12">
    <source>
        <dbReference type="EMBL" id="PVD18492.1"/>
    </source>
</evidence>
<dbReference type="PROSITE" id="PS00028">
    <property type="entry name" value="ZINC_FINGER_C2H2_1"/>
    <property type="match status" value="1"/>
</dbReference>
<dbReference type="PROSITE" id="PS50157">
    <property type="entry name" value="ZINC_FINGER_C2H2_2"/>
    <property type="match status" value="3"/>
</dbReference>
<dbReference type="GO" id="GO:0008270">
    <property type="term" value="F:zinc ion binding"/>
    <property type="evidence" value="ECO:0007669"/>
    <property type="project" value="UniProtKB-KW"/>
</dbReference>